<accession>A0A0A9BFC6</accession>
<dbReference type="AlphaFoldDB" id="A0A0A9BFC6"/>
<name>A0A0A9BFC6_ARUDO</name>
<evidence type="ECO:0000313" key="1">
    <source>
        <dbReference type="EMBL" id="JAD57997.1"/>
    </source>
</evidence>
<organism evidence="1">
    <name type="scientific">Arundo donax</name>
    <name type="common">Giant reed</name>
    <name type="synonym">Donax arundinaceus</name>
    <dbReference type="NCBI Taxonomy" id="35708"/>
    <lineage>
        <taxon>Eukaryota</taxon>
        <taxon>Viridiplantae</taxon>
        <taxon>Streptophyta</taxon>
        <taxon>Embryophyta</taxon>
        <taxon>Tracheophyta</taxon>
        <taxon>Spermatophyta</taxon>
        <taxon>Magnoliopsida</taxon>
        <taxon>Liliopsida</taxon>
        <taxon>Poales</taxon>
        <taxon>Poaceae</taxon>
        <taxon>PACMAD clade</taxon>
        <taxon>Arundinoideae</taxon>
        <taxon>Arundineae</taxon>
        <taxon>Arundo</taxon>
    </lineage>
</organism>
<reference evidence="1" key="1">
    <citation type="submission" date="2014-09" db="EMBL/GenBank/DDBJ databases">
        <authorList>
            <person name="Magalhaes I.L.F."/>
            <person name="Oliveira U."/>
            <person name="Santos F.R."/>
            <person name="Vidigal T.H.D.A."/>
            <person name="Brescovit A.D."/>
            <person name="Santos A.J."/>
        </authorList>
    </citation>
    <scope>NUCLEOTIDE SEQUENCE</scope>
    <source>
        <tissue evidence="1">Shoot tissue taken approximately 20 cm above the soil surface</tissue>
    </source>
</reference>
<proteinExistence type="predicted"/>
<reference evidence="1" key="2">
    <citation type="journal article" date="2015" name="Data Brief">
        <title>Shoot transcriptome of the giant reed, Arundo donax.</title>
        <authorList>
            <person name="Barrero R.A."/>
            <person name="Guerrero F.D."/>
            <person name="Moolhuijzen P."/>
            <person name="Goolsby J.A."/>
            <person name="Tidwell J."/>
            <person name="Bellgard S.E."/>
            <person name="Bellgard M.I."/>
        </authorList>
    </citation>
    <scope>NUCLEOTIDE SEQUENCE</scope>
    <source>
        <tissue evidence="1">Shoot tissue taken approximately 20 cm above the soil surface</tissue>
    </source>
</reference>
<protein>
    <submittedName>
        <fullName evidence="1">Uncharacterized protein</fullName>
    </submittedName>
</protein>
<dbReference type="EMBL" id="GBRH01239898">
    <property type="protein sequence ID" value="JAD57997.1"/>
    <property type="molecule type" value="Transcribed_RNA"/>
</dbReference>
<sequence length="63" mass="6978">MNSGLKCFCACLMTRSRAACIDFSPVIDSIRYSAPRFEVIMMMVFLKSTVLPLPSVNTPSSRS</sequence>